<accession>A0A2U3KN82</accession>
<dbReference type="Proteomes" id="UP000238916">
    <property type="component" value="Unassembled WGS sequence"/>
</dbReference>
<evidence type="ECO:0000313" key="1">
    <source>
        <dbReference type="EMBL" id="SPF41112.1"/>
    </source>
</evidence>
<name>A0A2U3KN82_9FIRM</name>
<protein>
    <submittedName>
        <fullName evidence="1">Uncharacterized protein</fullName>
    </submittedName>
</protein>
<gene>
    <name evidence="1" type="ORF">SBF1_2420005</name>
</gene>
<sequence length="93" mass="10755">METLEYIVPVDPVGVFLRIGLTVFADQKGGYQYESLAADLVVKLVERYLAEFRGIFRDNPDCRHTLLELLDVFVKAGWPSARRLTYQTDEIFR</sequence>
<evidence type="ECO:0000313" key="2">
    <source>
        <dbReference type="Proteomes" id="UP000238916"/>
    </source>
</evidence>
<dbReference type="EMBL" id="OMOF01000160">
    <property type="protein sequence ID" value="SPF41112.1"/>
    <property type="molecule type" value="Genomic_DNA"/>
</dbReference>
<dbReference type="AlphaFoldDB" id="A0A2U3KN82"/>
<reference evidence="2" key="1">
    <citation type="submission" date="2018-02" db="EMBL/GenBank/DDBJ databases">
        <authorList>
            <person name="Hausmann B."/>
        </authorList>
    </citation>
    <scope>NUCLEOTIDE SEQUENCE [LARGE SCALE GENOMIC DNA]</scope>
    <source>
        <strain evidence="2">Peat soil MAG SbF1</strain>
    </source>
</reference>
<organism evidence="1 2">
    <name type="scientific">Candidatus Desulfosporosinus infrequens</name>
    <dbReference type="NCBI Taxonomy" id="2043169"/>
    <lineage>
        <taxon>Bacteria</taxon>
        <taxon>Bacillati</taxon>
        <taxon>Bacillota</taxon>
        <taxon>Clostridia</taxon>
        <taxon>Eubacteriales</taxon>
        <taxon>Desulfitobacteriaceae</taxon>
        <taxon>Desulfosporosinus</taxon>
    </lineage>
</organism>
<proteinExistence type="predicted"/>